<evidence type="ECO:0000313" key="2">
    <source>
        <dbReference type="EMBL" id="AYB00724.1"/>
    </source>
</evidence>
<name>A0A385Q645_9FIRM</name>
<sequence length="160" mass="18049">MEQYLDKKNCLSGNPITADIVISIGRGIKDKDYFDKVLNLADILQAQVVGSRPMLDLGWLSIDREVGLSGLKVSPRICLTLGVSGTNFHTMGLLGSKLIISVNNDRKANIFNIANYCVVEDVRKIIDDLLVKTSRKRFENIFDIESFLLKYFCKYKTNKI</sequence>
<protein>
    <submittedName>
        <fullName evidence="2">Electron transfer flavoprotein subunit alpha/FixB family protein</fullName>
    </submittedName>
</protein>
<keyword evidence="3" id="KW-1185">Reference proteome</keyword>
<dbReference type="GO" id="GO:0050660">
    <property type="term" value="F:flavin adenine dinucleotide binding"/>
    <property type="evidence" value="ECO:0007669"/>
    <property type="project" value="InterPro"/>
</dbReference>
<dbReference type="InterPro" id="IPR014731">
    <property type="entry name" value="ETF_asu_C"/>
</dbReference>
<evidence type="ECO:0000259" key="1">
    <source>
        <dbReference type="Pfam" id="PF00766"/>
    </source>
</evidence>
<dbReference type="SUPFAM" id="SSF52467">
    <property type="entry name" value="DHS-like NAD/FAD-binding domain"/>
    <property type="match status" value="1"/>
</dbReference>
<proteinExistence type="predicted"/>
<dbReference type="Proteomes" id="UP000265562">
    <property type="component" value="Chromosome"/>
</dbReference>
<dbReference type="AlphaFoldDB" id="A0A385Q645"/>
<organism evidence="2 3">
    <name type="scientific">Lachnoanaerobaculum umeaense</name>
    <dbReference type="NCBI Taxonomy" id="617123"/>
    <lineage>
        <taxon>Bacteria</taxon>
        <taxon>Bacillati</taxon>
        <taxon>Bacillota</taxon>
        <taxon>Clostridia</taxon>
        <taxon>Lachnospirales</taxon>
        <taxon>Lachnospiraceae</taxon>
        <taxon>Lachnoanaerobaculum</taxon>
    </lineage>
</organism>
<dbReference type="Gene3D" id="3.40.50.1220">
    <property type="entry name" value="TPP-binding domain"/>
    <property type="match status" value="1"/>
</dbReference>
<dbReference type="OrthoDB" id="1912581at2"/>
<feature type="domain" description="Electron transfer flavoprotein alpha subunit C-terminal" evidence="1">
    <location>
        <begin position="17"/>
        <end position="93"/>
    </location>
</feature>
<dbReference type="GO" id="GO:0009055">
    <property type="term" value="F:electron transfer activity"/>
    <property type="evidence" value="ECO:0007669"/>
    <property type="project" value="InterPro"/>
</dbReference>
<dbReference type="KEGG" id="lua:D4A81_12760"/>
<dbReference type="InterPro" id="IPR001308">
    <property type="entry name" value="ETF_a/FixB"/>
</dbReference>
<dbReference type="EMBL" id="CP032364">
    <property type="protein sequence ID" value="AYB00724.1"/>
    <property type="molecule type" value="Genomic_DNA"/>
</dbReference>
<dbReference type="PANTHER" id="PTHR43153">
    <property type="entry name" value="ELECTRON TRANSFER FLAVOPROTEIN ALPHA"/>
    <property type="match status" value="1"/>
</dbReference>
<dbReference type="Pfam" id="PF00766">
    <property type="entry name" value="ETF_alpha"/>
    <property type="match status" value="1"/>
</dbReference>
<dbReference type="GO" id="GO:0033539">
    <property type="term" value="P:fatty acid beta-oxidation using acyl-CoA dehydrogenase"/>
    <property type="evidence" value="ECO:0007669"/>
    <property type="project" value="TreeGrafter"/>
</dbReference>
<accession>A0A385Q645</accession>
<dbReference type="InterPro" id="IPR029035">
    <property type="entry name" value="DHS-like_NAD/FAD-binding_dom"/>
</dbReference>
<dbReference type="PANTHER" id="PTHR43153:SF1">
    <property type="entry name" value="ELECTRON TRANSFER FLAVOPROTEIN SUBUNIT ALPHA, MITOCHONDRIAL"/>
    <property type="match status" value="1"/>
</dbReference>
<evidence type="ECO:0000313" key="3">
    <source>
        <dbReference type="Proteomes" id="UP000265562"/>
    </source>
</evidence>
<gene>
    <name evidence="2" type="ORF">D4A81_12760</name>
</gene>
<reference evidence="2 3" key="1">
    <citation type="submission" date="2018-09" db="EMBL/GenBank/DDBJ databases">
        <title>Genome sequencing of Lachnoanaerobaculum umeaense DSM 23576.</title>
        <authorList>
            <person name="Kook J.-K."/>
            <person name="Park S.-N."/>
            <person name="Lim Y.K."/>
        </authorList>
    </citation>
    <scope>NUCLEOTIDE SEQUENCE [LARGE SCALE GENOMIC DNA]</scope>
    <source>
        <strain evidence="3">DSM 23576 \ CCUG 58757</strain>
    </source>
</reference>